<dbReference type="InterPro" id="IPR036390">
    <property type="entry name" value="WH_DNA-bd_sf"/>
</dbReference>
<dbReference type="SUPFAM" id="SSF46785">
    <property type="entry name" value="Winged helix' DNA-binding domain"/>
    <property type="match status" value="1"/>
</dbReference>
<evidence type="ECO:0000256" key="3">
    <source>
        <dbReference type="ARBA" id="ARBA00022629"/>
    </source>
</evidence>
<dbReference type="PANTHER" id="PTHR18964:SF149">
    <property type="entry name" value="BIFUNCTIONAL UDP-N-ACETYLGLUCOSAMINE 2-EPIMERASE_N-ACETYLMANNOSAMINE KINASE"/>
    <property type="match status" value="1"/>
</dbReference>
<organism evidence="4 5">
    <name type="scientific">Enterococcus phoeniculicola ATCC BAA-412</name>
    <dbReference type="NCBI Taxonomy" id="1158610"/>
    <lineage>
        <taxon>Bacteria</taxon>
        <taxon>Bacillati</taxon>
        <taxon>Bacillota</taxon>
        <taxon>Bacilli</taxon>
        <taxon>Lactobacillales</taxon>
        <taxon>Enterococcaceae</taxon>
        <taxon>Enterococcus</taxon>
    </lineage>
</organism>
<dbReference type="Gene3D" id="1.10.10.10">
    <property type="entry name" value="Winged helix-like DNA-binding domain superfamily/Winged helix DNA-binding domain"/>
    <property type="match status" value="1"/>
</dbReference>
<dbReference type="PROSITE" id="PS01125">
    <property type="entry name" value="ROK"/>
    <property type="match status" value="1"/>
</dbReference>
<accession>R3U4C7</accession>
<reference evidence="4 5" key="1">
    <citation type="submission" date="2013-02" db="EMBL/GenBank/DDBJ databases">
        <title>The Genome Sequence of Enterococcus phoeniculicola BAA-412.</title>
        <authorList>
            <consortium name="The Broad Institute Genome Sequencing Platform"/>
            <consortium name="The Broad Institute Genome Sequencing Center for Infectious Disease"/>
            <person name="Earl A.M."/>
            <person name="Gilmore M.S."/>
            <person name="Lebreton F."/>
            <person name="Walker B."/>
            <person name="Young S.K."/>
            <person name="Zeng Q."/>
            <person name="Gargeya S."/>
            <person name="Fitzgerald M."/>
            <person name="Haas B."/>
            <person name="Abouelleil A."/>
            <person name="Alvarado L."/>
            <person name="Arachchi H.M."/>
            <person name="Berlin A.M."/>
            <person name="Chapman S.B."/>
            <person name="Dewar J."/>
            <person name="Goldberg J."/>
            <person name="Griggs A."/>
            <person name="Gujja S."/>
            <person name="Hansen M."/>
            <person name="Howarth C."/>
            <person name="Imamovic A."/>
            <person name="Larimer J."/>
            <person name="McCowan C."/>
            <person name="Murphy C."/>
            <person name="Neiman D."/>
            <person name="Pearson M."/>
            <person name="Priest M."/>
            <person name="Roberts A."/>
            <person name="Saif S."/>
            <person name="Shea T."/>
            <person name="Sisk P."/>
            <person name="Sykes S."/>
            <person name="Wortman J."/>
            <person name="Nusbaum C."/>
            <person name="Birren B."/>
        </authorList>
    </citation>
    <scope>NUCLEOTIDE SEQUENCE [LARGE SCALE GENOMIC DNA]</scope>
    <source>
        <strain evidence="4 5">ATCC BAA-412</strain>
    </source>
</reference>
<keyword evidence="5" id="KW-1185">Reference proteome</keyword>
<dbReference type="InterPro" id="IPR043129">
    <property type="entry name" value="ATPase_NBD"/>
</dbReference>
<evidence type="ECO:0000256" key="1">
    <source>
        <dbReference type="ARBA" id="ARBA00002486"/>
    </source>
</evidence>
<dbReference type="SUPFAM" id="SSF53067">
    <property type="entry name" value="Actin-like ATPase domain"/>
    <property type="match status" value="1"/>
</dbReference>
<name>R3U4C7_9ENTE</name>
<dbReference type="Gene3D" id="3.30.420.40">
    <property type="match status" value="2"/>
</dbReference>
<comment type="caution">
    <text evidence="4">The sequence shown here is derived from an EMBL/GenBank/DDBJ whole genome shotgun (WGS) entry which is preliminary data.</text>
</comment>
<keyword evidence="3" id="KW-0119">Carbohydrate metabolism</keyword>
<dbReference type="eggNOG" id="COG1940">
    <property type="taxonomic scope" value="Bacteria"/>
</dbReference>
<keyword evidence="3" id="KW-0859">Xylose metabolism</keyword>
<dbReference type="PATRIC" id="fig|1158610.3.peg.324"/>
<dbReference type="HOGENOM" id="CLU_036604_13_1_9"/>
<dbReference type="RefSeq" id="WP_010767025.1">
    <property type="nucleotide sequence ID" value="NZ_ASWE01000004.1"/>
</dbReference>
<dbReference type="InterPro" id="IPR036388">
    <property type="entry name" value="WH-like_DNA-bd_sf"/>
</dbReference>
<dbReference type="CDD" id="cd24077">
    <property type="entry name" value="ASKHA_ATPase_ROK_SaXylR-like"/>
    <property type="match status" value="1"/>
</dbReference>
<evidence type="ECO:0000256" key="2">
    <source>
        <dbReference type="ARBA" id="ARBA00006479"/>
    </source>
</evidence>
<dbReference type="Pfam" id="PF00480">
    <property type="entry name" value="ROK"/>
    <property type="match status" value="1"/>
</dbReference>
<dbReference type="PANTHER" id="PTHR18964">
    <property type="entry name" value="ROK (REPRESSOR, ORF, KINASE) FAMILY"/>
    <property type="match status" value="1"/>
</dbReference>
<comment type="function">
    <text evidence="1">Transcriptional repressor of xylose-utilizing enzymes.</text>
</comment>
<evidence type="ECO:0000313" key="5">
    <source>
        <dbReference type="Proteomes" id="UP000013785"/>
    </source>
</evidence>
<protein>
    <submittedName>
        <fullName evidence="4">Xylose repressor</fullName>
    </submittedName>
</protein>
<dbReference type="GO" id="GO:0042732">
    <property type="term" value="P:D-xylose metabolic process"/>
    <property type="evidence" value="ECO:0007669"/>
    <property type="project" value="UniProtKB-KW"/>
</dbReference>
<gene>
    <name evidence="4" type="ORF">UC3_00350</name>
</gene>
<dbReference type="STRING" id="154621.RV11_GL003294"/>
<sequence length="388" mass="43115">MISSKYTIREQNEAKILNQIIKSGEISRAELSQVSFLNKASVSSIIKKLIDDHLVIEQRIGEANTRGRKPILLTFNAKSALIIGIDLGYDYIDAMISYLDGSEIARLQFNDLKVDDSNVFDYIESIVTTLRKDEPSTFHGVIGMTIAIQGQVLNNTIITTSYYRLSEMNLIEKLNAMYSFPVSVENEANLSALGEYTFSSEFENLISISLHSGIGAGIVKNGKLEIGNMGYAGQLGHMILFPDGRPCPCGNSGCLEQYCSTKVIYQEISEKKNLKKVNSDVVAALYNIGDADVVTIIEKYANYLTIAINNTIMLYAPELVILNSTLTKKIPNIVTIIQSSLINRFTKKVHILQSPIEWNPVIYGAIAHSAQAFLNIEQLKLVNHRHIL</sequence>
<dbReference type="InterPro" id="IPR049874">
    <property type="entry name" value="ROK_cs"/>
</dbReference>
<dbReference type="Proteomes" id="UP000013785">
    <property type="component" value="Unassembled WGS sequence"/>
</dbReference>
<dbReference type="AlphaFoldDB" id="R3U4C7"/>
<dbReference type="EMBL" id="AJAT01000007">
    <property type="protein sequence ID" value="EOL48799.1"/>
    <property type="molecule type" value="Genomic_DNA"/>
</dbReference>
<dbReference type="Pfam" id="PF13412">
    <property type="entry name" value="HTH_24"/>
    <property type="match status" value="1"/>
</dbReference>
<comment type="similarity">
    <text evidence="2">Belongs to the ROK (NagC/XylR) family.</text>
</comment>
<evidence type="ECO:0000313" key="4">
    <source>
        <dbReference type="EMBL" id="EOL48799.1"/>
    </source>
</evidence>
<dbReference type="OrthoDB" id="9796533at2"/>
<dbReference type="InterPro" id="IPR000600">
    <property type="entry name" value="ROK"/>
</dbReference>
<proteinExistence type="inferred from homology"/>